<sequence>MYYTIVITNYKGDFMKKLICLVFALSTFASANLFADWIVPMNQVPRSVINAVKQYFPQTQIWMVEMDDGLYKVKLNNGLEVEVTLYVQIIEIDD</sequence>
<evidence type="ECO:0000313" key="3">
    <source>
        <dbReference type="EMBL" id="CRF34044.1"/>
    </source>
</evidence>
<keyword evidence="4" id="KW-1185">Reference proteome</keyword>
<dbReference type="AlphaFoldDB" id="A0A0G4K891"/>
<dbReference type="SUPFAM" id="SSF160574">
    <property type="entry name" value="BT0923-like"/>
    <property type="match status" value="1"/>
</dbReference>
<protein>
    <submittedName>
        <fullName evidence="3">Conserved hypothetical secreted protein</fullName>
    </submittedName>
</protein>
<feature type="domain" description="Putative beta-lactamase-inhibitor-like PepSY-like" evidence="2">
    <location>
        <begin position="39"/>
        <end position="90"/>
    </location>
</feature>
<dbReference type="EMBL" id="CVLB01000001">
    <property type="protein sequence ID" value="CRF34044.1"/>
    <property type="molecule type" value="Genomic_DNA"/>
</dbReference>
<proteinExistence type="predicted"/>
<evidence type="ECO:0000256" key="1">
    <source>
        <dbReference type="SAM" id="SignalP"/>
    </source>
</evidence>
<feature type="signal peptide" evidence="1">
    <location>
        <begin position="1"/>
        <end position="35"/>
    </location>
</feature>
<accession>A0A0G4K891</accession>
<dbReference type="Proteomes" id="UP000043763">
    <property type="component" value="Unassembled WGS sequence"/>
</dbReference>
<evidence type="ECO:0000259" key="2">
    <source>
        <dbReference type="Pfam" id="PF11396"/>
    </source>
</evidence>
<dbReference type="Pfam" id="PF11396">
    <property type="entry name" value="PepSY_like"/>
    <property type="match status" value="1"/>
</dbReference>
<feature type="chain" id="PRO_5005194453" evidence="1">
    <location>
        <begin position="36"/>
        <end position="94"/>
    </location>
</feature>
<reference evidence="4" key="1">
    <citation type="submission" date="2015-04" db="EMBL/GenBank/DDBJ databases">
        <authorList>
            <person name="Mushtaq Mamoona"/>
        </authorList>
    </citation>
    <scope>NUCLEOTIDE SEQUENCE [LARGE SCALE GENOMIC DNA]</scope>
    <source>
        <strain evidence="4">AN4859/03</strain>
    </source>
</reference>
<keyword evidence="1" id="KW-0732">Signal</keyword>
<dbReference type="InterPro" id="IPR021533">
    <property type="entry name" value="PepSY-like"/>
</dbReference>
<evidence type="ECO:0000313" key="4">
    <source>
        <dbReference type="Proteomes" id="UP000043763"/>
    </source>
</evidence>
<name>A0A0G4K891_9SPIR</name>
<dbReference type="Gene3D" id="3.40.1420.30">
    <property type="match status" value="1"/>
</dbReference>
<gene>
    <name evidence="3" type="ORF">BRSU_1839</name>
</gene>
<organism evidence="3 4">
    <name type="scientific">Brachyspira suanatina</name>
    <dbReference type="NCBI Taxonomy" id="381802"/>
    <lineage>
        <taxon>Bacteria</taxon>
        <taxon>Pseudomonadati</taxon>
        <taxon>Spirochaetota</taxon>
        <taxon>Spirochaetia</taxon>
        <taxon>Brachyspirales</taxon>
        <taxon>Brachyspiraceae</taxon>
        <taxon>Brachyspira</taxon>
    </lineage>
</organism>